<protein>
    <recommendedName>
        <fullName evidence="2">histidine kinase</fullName>
        <ecNumber evidence="2">2.7.13.3</ecNumber>
    </recommendedName>
</protein>
<dbReference type="EMBL" id="JBAWKC010000002">
    <property type="protein sequence ID" value="MFH6768803.1"/>
    <property type="molecule type" value="Genomic_DNA"/>
</dbReference>
<dbReference type="PANTHER" id="PTHR43547">
    <property type="entry name" value="TWO-COMPONENT HISTIDINE KINASE"/>
    <property type="match status" value="1"/>
</dbReference>
<sequence length="448" mass="51833">MKFKSYIGFLLLRFVIIQLVLIGFAYGIYKSSSLIILIAVIALIVLVSELRHFVKRRFRIIDDFFEAVKYRDFSRWFPEDRGPKDIRFLHKGFNEVNRTIKEVNTKSEAQHVYIQKILELVEVGIIAYQLENGKVLWSNKTFSEIIDLPSFKNISFIEKRDPQLFECIFETYYPTPETLSITINRDLQKVLISETLFQIEEESFKLIVLQNIEDTLNKNESEAWKKLLSVMTHEIMNSITPIASLAETLSQQLQLQLENPEKNPVDTKDIFNGIHTIKTRSEGLLKFAKTYRNLNKESKLNLKKINVSDLFSNIKTLMEPSLKSKGIQINFEMQSKRMEIEVDEHLIEQVLINLILNAKDALKEKSKPVISVKARYTDNHKVVVSIMDNGIGIPKDIMEDIFIPFFTNKSTGSGIGLSLSKKIMMLHKGKIKVHSKEGEFTEFALIFK</sequence>
<dbReference type="InterPro" id="IPR003594">
    <property type="entry name" value="HATPase_dom"/>
</dbReference>
<dbReference type="InterPro" id="IPR004358">
    <property type="entry name" value="Sig_transdc_His_kin-like_C"/>
</dbReference>
<dbReference type="Gene3D" id="3.30.565.10">
    <property type="entry name" value="Histidine kinase-like ATPase, C-terminal domain"/>
    <property type="match status" value="1"/>
</dbReference>
<dbReference type="EC" id="2.7.13.3" evidence="2"/>
<feature type="transmembrane region" description="Helical" evidence="4">
    <location>
        <begin position="7"/>
        <end position="28"/>
    </location>
</feature>
<comment type="caution">
    <text evidence="6">The sequence shown here is derived from an EMBL/GenBank/DDBJ whole genome shotgun (WGS) entry which is preliminary data.</text>
</comment>
<evidence type="ECO:0000259" key="5">
    <source>
        <dbReference type="PROSITE" id="PS50109"/>
    </source>
</evidence>
<proteinExistence type="predicted"/>
<keyword evidence="6" id="KW-0808">Transferase</keyword>
<dbReference type="GO" id="GO:0016301">
    <property type="term" value="F:kinase activity"/>
    <property type="evidence" value="ECO:0007669"/>
    <property type="project" value="UniProtKB-KW"/>
</dbReference>
<evidence type="ECO:0000313" key="7">
    <source>
        <dbReference type="Proteomes" id="UP001610104"/>
    </source>
</evidence>
<evidence type="ECO:0000256" key="3">
    <source>
        <dbReference type="ARBA" id="ARBA00022553"/>
    </source>
</evidence>
<dbReference type="SMART" id="SM00387">
    <property type="entry name" value="HATPase_c"/>
    <property type="match status" value="1"/>
</dbReference>
<dbReference type="PROSITE" id="PS50109">
    <property type="entry name" value="HIS_KIN"/>
    <property type="match status" value="1"/>
</dbReference>
<gene>
    <name evidence="6" type="ORF">V8G56_08655</name>
</gene>
<name>A0ABW7MR14_9FLAO</name>
<accession>A0ABW7MR14</accession>
<evidence type="ECO:0000256" key="4">
    <source>
        <dbReference type="SAM" id="Phobius"/>
    </source>
</evidence>
<dbReference type="InterPro" id="IPR005467">
    <property type="entry name" value="His_kinase_dom"/>
</dbReference>
<feature type="domain" description="Histidine kinase" evidence="5">
    <location>
        <begin position="230"/>
        <end position="448"/>
    </location>
</feature>
<dbReference type="CDD" id="cd00075">
    <property type="entry name" value="HATPase"/>
    <property type="match status" value="1"/>
</dbReference>
<evidence type="ECO:0000313" key="6">
    <source>
        <dbReference type="EMBL" id="MFH6768803.1"/>
    </source>
</evidence>
<keyword evidence="3" id="KW-0597">Phosphoprotein</keyword>
<keyword evidence="7" id="KW-1185">Reference proteome</keyword>
<comment type="catalytic activity">
    <reaction evidence="1">
        <text>ATP + protein L-histidine = ADP + protein N-phospho-L-histidine.</text>
        <dbReference type="EC" id="2.7.13.3"/>
    </reaction>
</comment>
<evidence type="ECO:0000256" key="1">
    <source>
        <dbReference type="ARBA" id="ARBA00000085"/>
    </source>
</evidence>
<keyword evidence="4" id="KW-0812">Transmembrane</keyword>
<dbReference type="PANTHER" id="PTHR43547:SF2">
    <property type="entry name" value="HYBRID SIGNAL TRANSDUCTION HISTIDINE KINASE C"/>
    <property type="match status" value="1"/>
</dbReference>
<keyword evidence="6" id="KW-0418">Kinase</keyword>
<organism evidence="6 7">
    <name type="scientific">Gaetbulibacter aquiaggeris</name>
    <dbReference type="NCBI Taxonomy" id="1735373"/>
    <lineage>
        <taxon>Bacteria</taxon>
        <taxon>Pseudomonadati</taxon>
        <taxon>Bacteroidota</taxon>
        <taxon>Flavobacteriia</taxon>
        <taxon>Flavobacteriales</taxon>
        <taxon>Flavobacteriaceae</taxon>
        <taxon>Gaetbulibacter</taxon>
    </lineage>
</organism>
<dbReference type="PRINTS" id="PR00344">
    <property type="entry name" value="BCTRLSENSOR"/>
</dbReference>
<dbReference type="SUPFAM" id="SSF55874">
    <property type="entry name" value="ATPase domain of HSP90 chaperone/DNA topoisomerase II/histidine kinase"/>
    <property type="match status" value="1"/>
</dbReference>
<dbReference type="RefSeq" id="WP_395438051.1">
    <property type="nucleotide sequence ID" value="NZ_JBAWKC010000002.1"/>
</dbReference>
<dbReference type="InterPro" id="IPR036890">
    <property type="entry name" value="HATPase_C_sf"/>
</dbReference>
<dbReference type="Proteomes" id="UP001610104">
    <property type="component" value="Unassembled WGS sequence"/>
</dbReference>
<dbReference type="Pfam" id="PF02518">
    <property type="entry name" value="HATPase_c"/>
    <property type="match status" value="1"/>
</dbReference>
<keyword evidence="4" id="KW-1133">Transmembrane helix</keyword>
<feature type="transmembrane region" description="Helical" evidence="4">
    <location>
        <begin position="34"/>
        <end position="54"/>
    </location>
</feature>
<reference evidence="6 7" key="1">
    <citation type="submission" date="2024-02" db="EMBL/GenBank/DDBJ databases">
        <title>A Gaetbulibacter species isolated from tidal flats and genomic insights of their niches.</title>
        <authorList>
            <person name="Ye Y."/>
        </authorList>
    </citation>
    <scope>NUCLEOTIDE SEQUENCE [LARGE SCALE GENOMIC DNA]</scope>
    <source>
        <strain evidence="6 7">KEM-8</strain>
    </source>
</reference>
<evidence type="ECO:0000256" key="2">
    <source>
        <dbReference type="ARBA" id="ARBA00012438"/>
    </source>
</evidence>
<keyword evidence="4" id="KW-0472">Membrane</keyword>